<dbReference type="PANTHER" id="PTHR43135">
    <property type="entry name" value="ALPHA-D-RIBOSE 1-METHYLPHOSPHONATE 5-TRIPHOSPHATE DIPHOSPHATASE"/>
    <property type="match status" value="1"/>
</dbReference>
<evidence type="ECO:0000259" key="1">
    <source>
        <dbReference type="Pfam" id="PF01979"/>
    </source>
</evidence>
<proteinExistence type="predicted"/>
<reference evidence="3" key="1">
    <citation type="submission" date="2023-07" db="EMBL/GenBank/DDBJ databases">
        <title>Unpublished Manusciprt.</title>
        <authorList>
            <person name="Aydin F."/>
            <person name="Tarhane S."/>
            <person name="Saticioglu I.B."/>
            <person name="Karakaya E."/>
            <person name="Abay S."/>
            <person name="Guran O."/>
            <person name="Bozkurt E."/>
            <person name="Uzum N."/>
            <person name="Olgun K."/>
            <person name="Jablonski D."/>
        </authorList>
    </citation>
    <scope>NUCLEOTIDE SEQUENCE [LARGE SCALE GENOMIC DNA]</scope>
    <source>
        <strain evidence="3">faydin-H75</strain>
    </source>
</reference>
<protein>
    <submittedName>
        <fullName evidence="2">Amidohydrolase family protein</fullName>
    </submittedName>
</protein>
<keyword evidence="3" id="KW-1185">Reference proteome</keyword>
<comment type="caution">
    <text evidence="2">The sequence shown here is derived from an EMBL/GenBank/DDBJ whole genome shotgun (WGS) entry which is preliminary data.</text>
</comment>
<evidence type="ECO:0000313" key="2">
    <source>
        <dbReference type="EMBL" id="MDO7253957.1"/>
    </source>
</evidence>
<feature type="domain" description="Amidohydrolase-related" evidence="1">
    <location>
        <begin position="219"/>
        <end position="418"/>
    </location>
</feature>
<dbReference type="SUPFAM" id="SSF51338">
    <property type="entry name" value="Composite domain of metallo-dependent hydrolases"/>
    <property type="match status" value="1"/>
</dbReference>
<dbReference type="InterPro" id="IPR051781">
    <property type="entry name" value="Metallo-dep_Hydrolase"/>
</dbReference>
<dbReference type="EMBL" id="JAUPEV010000028">
    <property type="protein sequence ID" value="MDO7253957.1"/>
    <property type="molecule type" value="Genomic_DNA"/>
</dbReference>
<dbReference type="InterPro" id="IPR006680">
    <property type="entry name" value="Amidohydro-rel"/>
</dbReference>
<accession>A0ABT8Z789</accession>
<name>A0ABT8Z789_9HELI</name>
<dbReference type="Proteomes" id="UP001240777">
    <property type="component" value="Unassembled WGS sequence"/>
</dbReference>
<sequence length="418" mass="44927">MTTSTFIQTILRFDAQKTRARNLYSPPPIGLLEVSSLNASNDGLETKKSNKTFFPLFSLVLSTFLLPFTADIAKADDPLSIDHGNRYRVEAYSSGDARCLLNGSGPCARVTFSKNGLFNITKDSNKNDVYHFTEKGNTMITRRKAIATMGAVGVGLASAASADEKKSSSILIKNATVFDGYDQLPGSQDVLIKDNKISKVGPNLKADEKTKIIDAKGKFLMPGLSDAHWHTVFAAATFDDFNMPDQGLVLANAIQETKRTVLRGFTTVRDVAGGVFGIKKAIDEKIITGPRIFPSGAFVSQTAGHGDHREITDPPSRYGGTQSIMEIDGNSILADGVDEVLTAVRWQLKKGASQIKIGAGGGVISHFDPMDSLQFTLPEIKAATSAARDWGTYVCSHVYSDAGVNRAIDGGVKSIEHG</sequence>
<dbReference type="RefSeq" id="WP_305517793.1">
    <property type="nucleotide sequence ID" value="NZ_JAUPEV010000028.1"/>
</dbReference>
<feature type="non-terminal residue" evidence="2">
    <location>
        <position position="418"/>
    </location>
</feature>
<dbReference type="Gene3D" id="2.30.40.10">
    <property type="entry name" value="Urease, subunit C, domain 1"/>
    <property type="match status" value="1"/>
</dbReference>
<organism evidence="2 3">
    <name type="scientific">Helicobacter cappadocius</name>
    <dbReference type="NCBI Taxonomy" id="3063998"/>
    <lineage>
        <taxon>Bacteria</taxon>
        <taxon>Pseudomonadati</taxon>
        <taxon>Campylobacterota</taxon>
        <taxon>Epsilonproteobacteria</taxon>
        <taxon>Campylobacterales</taxon>
        <taxon>Helicobacteraceae</taxon>
        <taxon>Helicobacter</taxon>
    </lineage>
</organism>
<dbReference type="Pfam" id="PF01979">
    <property type="entry name" value="Amidohydro_1"/>
    <property type="match status" value="1"/>
</dbReference>
<dbReference type="SUPFAM" id="SSF51556">
    <property type="entry name" value="Metallo-dependent hydrolases"/>
    <property type="match status" value="1"/>
</dbReference>
<dbReference type="Gene3D" id="3.20.20.140">
    <property type="entry name" value="Metal-dependent hydrolases"/>
    <property type="match status" value="1"/>
</dbReference>
<evidence type="ECO:0000313" key="3">
    <source>
        <dbReference type="Proteomes" id="UP001240777"/>
    </source>
</evidence>
<dbReference type="PANTHER" id="PTHR43135:SF3">
    <property type="entry name" value="ALPHA-D-RIBOSE 1-METHYLPHOSPHONATE 5-TRIPHOSPHATE DIPHOSPHATASE"/>
    <property type="match status" value="1"/>
</dbReference>
<gene>
    <name evidence="2" type="ORF">Q5I04_08595</name>
</gene>
<dbReference type="InterPro" id="IPR011059">
    <property type="entry name" value="Metal-dep_hydrolase_composite"/>
</dbReference>
<dbReference type="InterPro" id="IPR032466">
    <property type="entry name" value="Metal_Hydrolase"/>
</dbReference>